<evidence type="ECO:0000256" key="4">
    <source>
        <dbReference type="ARBA" id="ARBA00023167"/>
    </source>
</evidence>
<gene>
    <name evidence="6 8" type="primary">mtnB</name>
    <name evidence="8" type="ORF">E5A74_03495</name>
</gene>
<keyword evidence="1 6" id="KW-0028">Amino-acid biosynthesis</keyword>
<accession>A0A4S1WT30</accession>
<comment type="similarity">
    <text evidence="6">Belongs to the aldolase class II family. MtnB subfamily.</text>
</comment>
<keyword evidence="4 6" id="KW-0486">Methionine biosynthesis</keyword>
<sequence>MTGISFAAAVPMLIEVGQRLDARGWAPATAGNYSARLDDGSFAVTVSGTHKGRLTPDGIMRVDAAGRGLTPGRPSAETALHLALYRLFPGTGAVLHGHSPHAVGLSRAAGEAGEWVFRGHEMLKAFPGVVSHEGEVRLPMVDNSQDMAEIEAAVRSALVEPGVAPAYLIRSHGLYAWGADLDEAERVLEATEWLIAAELAEQNFREALR</sequence>
<comment type="function">
    <text evidence="6">Catalyzes the dehydration of methylthioribulose-1-phosphate (MTRu-1-P) into 2,3-diketo-5-methylthiopentyl-1-phosphate (DK-MTP-1-P).</text>
</comment>
<dbReference type="PANTHER" id="PTHR22789:SF0">
    <property type="entry name" value="3-OXO-TETRONATE 4-PHOSPHATE DECARBOXYLASE-RELATED"/>
    <property type="match status" value="1"/>
</dbReference>
<comment type="cofactor">
    <cofactor evidence="6">
        <name>Zn(2+)</name>
        <dbReference type="ChEBI" id="CHEBI:29105"/>
    </cofactor>
    <text evidence="6">Binds 1 zinc ion per subunit.</text>
</comment>
<dbReference type="GO" id="GO:0005829">
    <property type="term" value="C:cytosol"/>
    <property type="evidence" value="ECO:0007669"/>
    <property type="project" value="TreeGrafter"/>
</dbReference>
<feature type="binding site" evidence="6">
    <location>
        <position position="98"/>
    </location>
    <ligand>
        <name>Zn(2+)</name>
        <dbReference type="ChEBI" id="CHEBI:29105"/>
    </ligand>
</feature>
<dbReference type="InterPro" id="IPR050197">
    <property type="entry name" value="Aldolase_class_II_sugar_metab"/>
</dbReference>
<dbReference type="InterPro" id="IPR017714">
    <property type="entry name" value="MethylthioRu-1-P_deHdtase_MtnB"/>
</dbReference>
<evidence type="ECO:0000259" key="7">
    <source>
        <dbReference type="SMART" id="SM01007"/>
    </source>
</evidence>
<evidence type="ECO:0000256" key="5">
    <source>
        <dbReference type="ARBA" id="ARBA00023239"/>
    </source>
</evidence>
<comment type="catalytic activity">
    <reaction evidence="6">
        <text>5-(methylsulfanyl)-D-ribulose 1-phosphate = 5-methylsulfanyl-2,3-dioxopentyl phosphate + H2O</text>
        <dbReference type="Rhea" id="RHEA:15549"/>
        <dbReference type="ChEBI" id="CHEBI:15377"/>
        <dbReference type="ChEBI" id="CHEBI:58548"/>
        <dbReference type="ChEBI" id="CHEBI:58828"/>
        <dbReference type="EC" id="4.2.1.109"/>
    </reaction>
</comment>
<dbReference type="GO" id="GO:0008270">
    <property type="term" value="F:zinc ion binding"/>
    <property type="evidence" value="ECO:0007669"/>
    <property type="project" value="UniProtKB-UniRule"/>
</dbReference>
<dbReference type="GO" id="GO:0019509">
    <property type="term" value="P:L-methionine salvage from methylthioadenosine"/>
    <property type="evidence" value="ECO:0007669"/>
    <property type="project" value="UniProtKB-UniRule"/>
</dbReference>
<dbReference type="HAMAP" id="MF_01677">
    <property type="entry name" value="Salvage_MtnB"/>
    <property type="match status" value="1"/>
</dbReference>
<dbReference type="InterPro" id="IPR036409">
    <property type="entry name" value="Aldolase_II/adducin_N_sf"/>
</dbReference>
<organism evidence="8 9">
    <name type="scientific">Sphingomonas naasensis</name>
    <dbReference type="NCBI Taxonomy" id="1344951"/>
    <lineage>
        <taxon>Bacteria</taxon>
        <taxon>Pseudomonadati</taxon>
        <taxon>Pseudomonadota</taxon>
        <taxon>Alphaproteobacteria</taxon>
        <taxon>Sphingomonadales</taxon>
        <taxon>Sphingomonadaceae</taxon>
        <taxon>Sphingomonas</taxon>
    </lineage>
</organism>
<dbReference type="EMBL" id="SRXU01000001">
    <property type="protein sequence ID" value="TGX46233.1"/>
    <property type="molecule type" value="Genomic_DNA"/>
</dbReference>
<dbReference type="UniPathway" id="UPA00904">
    <property type="reaction ID" value="UER00875"/>
</dbReference>
<comment type="caution">
    <text evidence="8">The sequence shown here is derived from an EMBL/GenBank/DDBJ whole genome shotgun (WGS) entry which is preliminary data.</text>
</comment>
<dbReference type="OrthoDB" id="5500703at2"/>
<dbReference type="Pfam" id="PF00596">
    <property type="entry name" value="Aldolase_II"/>
    <property type="match status" value="1"/>
</dbReference>
<dbReference type="AlphaFoldDB" id="A0A4S1WT30"/>
<keyword evidence="9" id="KW-1185">Reference proteome</keyword>
<keyword evidence="2 6" id="KW-0479">Metal-binding</keyword>
<dbReference type="GO" id="GO:0016832">
    <property type="term" value="F:aldehyde-lyase activity"/>
    <property type="evidence" value="ECO:0007669"/>
    <property type="project" value="TreeGrafter"/>
</dbReference>
<dbReference type="GO" id="GO:0019323">
    <property type="term" value="P:pentose catabolic process"/>
    <property type="evidence" value="ECO:0007669"/>
    <property type="project" value="TreeGrafter"/>
</dbReference>
<dbReference type="PANTHER" id="PTHR22789">
    <property type="entry name" value="FUCULOSE PHOSPHATE ALDOLASE"/>
    <property type="match status" value="1"/>
</dbReference>
<dbReference type="SMART" id="SM01007">
    <property type="entry name" value="Aldolase_II"/>
    <property type="match status" value="1"/>
</dbReference>
<dbReference type="EC" id="4.2.1.109" evidence="6"/>
<keyword evidence="5 6" id="KW-0456">Lyase</keyword>
<keyword evidence="3 6" id="KW-0862">Zinc</keyword>
<evidence type="ECO:0000256" key="6">
    <source>
        <dbReference type="HAMAP-Rule" id="MF_01677"/>
    </source>
</evidence>
<comment type="pathway">
    <text evidence="6">Amino-acid biosynthesis; L-methionine biosynthesis via salvage pathway; L-methionine from S-methyl-5-thio-alpha-D-ribose 1-phosphate: step 2/6.</text>
</comment>
<dbReference type="RefSeq" id="WP_135982846.1">
    <property type="nucleotide sequence ID" value="NZ_JAASQM010000001.1"/>
</dbReference>
<dbReference type="Gene3D" id="3.40.225.10">
    <property type="entry name" value="Class II aldolase/adducin N-terminal domain"/>
    <property type="match status" value="1"/>
</dbReference>
<name>A0A4S1WT30_9SPHN</name>
<proteinExistence type="inferred from homology"/>
<feature type="domain" description="Class II aldolase/adducin N-terminal" evidence="7">
    <location>
        <begin position="11"/>
        <end position="199"/>
    </location>
</feature>
<dbReference type="GO" id="GO:0046570">
    <property type="term" value="F:methylthioribulose 1-phosphate dehydratase activity"/>
    <property type="evidence" value="ECO:0007669"/>
    <property type="project" value="UniProtKB-UniRule"/>
</dbReference>
<reference evidence="8 9" key="1">
    <citation type="submission" date="2019-04" db="EMBL/GenBank/DDBJ databases">
        <title>Sphingomonas psychrotolerans sp. nov., isolated from soil in the Tianshan Mountains, Xinjiang, China.</title>
        <authorList>
            <person name="Luo Y."/>
            <person name="Sheng H."/>
        </authorList>
    </citation>
    <scope>NUCLEOTIDE SEQUENCE [LARGE SCALE GENOMIC DNA]</scope>
    <source>
        <strain evidence="8 9">KIS18-15</strain>
    </source>
</reference>
<feature type="binding site" evidence="6">
    <location>
        <position position="96"/>
    </location>
    <ligand>
        <name>Zn(2+)</name>
        <dbReference type="ChEBI" id="CHEBI:29105"/>
    </ligand>
</feature>
<dbReference type="SUPFAM" id="SSF53639">
    <property type="entry name" value="AraD/HMP-PK domain-like"/>
    <property type="match status" value="1"/>
</dbReference>
<evidence type="ECO:0000256" key="1">
    <source>
        <dbReference type="ARBA" id="ARBA00022605"/>
    </source>
</evidence>
<dbReference type="Proteomes" id="UP000309848">
    <property type="component" value="Unassembled WGS sequence"/>
</dbReference>
<evidence type="ECO:0000256" key="3">
    <source>
        <dbReference type="ARBA" id="ARBA00022833"/>
    </source>
</evidence>
<evidence type="ECO:0000256" key="2">
    <source>
        <dbReference type="ARBA" id="ARBA00022723"/>
    </source>
</evidence>
<dbReference type="InterPro" id="IPR001303">
    <property type="entry name" value="Aldolase_II/adducin_N"/>
</dbReference>
<protein>
    <recommendedName>
        <fullName evidence="6">Methylthioribulose-1-phosphate dehydratase</fullName>
        <shortName evidence="6">MTRu-1-P dehydratase</shortName>
        <ecNumber evidence="6">4.2.1.109</ecNumber>
    </recommendedName>
</protein>
<evidence type="ECO:0000313" key="8">
    <source>
        <dbReference type="EMBL" id="TGX46233.1"/>
    </source>
</evidence>
<evidence type="ECO:0000313" key="9">
    <source>
        <dbReference type="Proteomes" id="UP000309848"/>
    </source>
</evidence>
<dbReference type="NCBIfam" id="TIGR03328">
    <property type="entry name" value="salvage_mtnB"/>
    <property type="match status" value="1"/>
</dbReference>